<dbReference type="Gene3D" id="3.30.410.40">
    <property type="match status" value="1"/>
</dbReference>
<keyword evidence="4" id="KW-1185">Reference proteome</keyword>
<comment type="caution">
    <text evidence="3">The sequence shown here is derived from an EMBL/GenBank/DDBJ whole genome shotgun (WGS) entry which is preliminary data.</text>
</comment>
<dbReference type="PANTHER" id="PTHR11552">
    <property type="entry name" value="GLUCOSE-METHANOL-CHOLINE GMC OXIDOREDUCTASE"/>
    <property type="match status" value="1"/>
</dbReference>
<evidence type="ECO:0000313" key="4">
    <source>
        <dbReference type="Proteomes" id="UP000629098"/>
    </source>
</evidence>
<gene>
    <name evidence="3" type="ORF">ICL16_12910</name>
</gene>
<dbReference type="RefSeq" id="WP_190828138.1">
    <property type="nucleotide sequence ID" value="NZ_CAWPPI010000048.1"/>
</dbReference>
<organism evidence="3 4">
    <name type="scientific">Iningainema tapete BLCC-T55</name>
    <dbReference type="NCBI Taxonomy" id="2748662"/>
    <lineage>
        <taxon>Bacteria</taxon>
        <taxon>Bacillati</taxon>
        <taxon>Cyanobacteriota</taxon>
        <taxon>Cyanophyceae</taxon>
        <taxon>Nostocales</taxon>
        <taxon>Scytonemataceae</taxon>
        <taxon>Iningainema tapete</taxon>
    </lineage>
</organism>
<dbReference type="PANTHER" id="PTHR11552:SF147">
    <property type="entry name" value="CHOLINE DEHYDROGENASE, MITOCHONDRIAL"/>
    <property type="match status" value="1"/>
</dbReference>
<evidence type="ECO:0000256" key="1">
    <source>
        <dbReference type="ARBA" id="ARBA00010790"/>
    </source>
</evidence>
<feature type="domain" description="Glucose-methanol-choline oxidoreductase C-terminal" evidence="2">
    <location>
        <begin position="10"/>
        <end position="87"/>
    </location>
</feature>
<dbReference type="Pfam" id="PF05199">
    <property type="entry name" value="GMC_oxred_C"/>
    <property type="match status" value="1"/>
</dbReference>
<accession>A0A8J6XSP5</accession>
<dbReference type="InterPro" id="IPR012132">
    <property type="entry name" value="GMC_OxRdtase"/>
</dbReference>
<dbReference type="GO" id="GO:0016614">
    <property type="term" value="F:oxidoreductase activity, acting on CH-OH group of donors"/>
    <property type="evidence" value="ECO:0007669"/>
    <property type="project" value="InterPro"/>
</dbReference>
<proteinExistence type="inferred from homology"/>
<dbReference type="AlphaFoldDB" id="A0A8J6XSP5"/>
<dbReference type="Proteomes" id="UP000629098">
    <property type="component" value="Unassembled WGS sequence"/>
</dbReference>
<protein>
    <recommendedName>
        <fullName evidence="2">Glucose-methanol-choline oxidoreductase C-terminal domain-containing protein</fullName>
    </recommendedName>
</protein>
<dbReference type="Gene3D" id="3.50.50.60">
    <property type="entry name" value="FAD/NAD(P)-binding domain"/>
    <property type="match status" value="1"/>
</dbReference>
<dbReference type="EMBL" id="JACXAE010000048">
    <property type="protein sequence ID" value="MBD2772948.1"/>
    <property type="molecule type" value="Genomic_DNA"/>
</dbReference>
<name>A0A8J6XSP5_9CYAN</name>
<evidence type="ECO:0000259" key="2">
    <source>
        <dbReference type="Pfam" id="PF05199"/>
    </source>
</evidence>
<dbReference type="InterPro" id="IPR007867">
    <property type="entry name" value="GMC_OxRtase_C"/>
</dbReference>
<reference evidence="3" key="1">
    <citation type="submission" date="2020-09" db="EMBL/GenBank/DDBJ databases">
        <title>Iningainema tapete sp. nov. (Scytonemataceae, Cyanobacteria) from greenhouses in central Florida (USA) produces two types of nodularin with biosynthetic potential for microcystin-LR and anabaenopeptins.</title>
        <authorList>
            <person name="Berthold D.E."/>
            <person name="Lefler F.W."/>
            <person name="Huang I.-S."/>
            <person name="Abdulla H."/>
            <person name="Zimba P.V."/>
            <person name="Laughinghouse H.D. IV."/>
        </authorList>
    </citation>
    <scope>NUCLEOTIDE SEQUENCE</scope>
    <source>
        <strain evidence="3">BLCCT55</strain>
    </source>
</reference>
<dbReference type="SUPFAM" id="SSF51905">
    <property type="entry name" value="FAD/NAD(P)-binding domain"/>
    <property type="match status" value="1"/>
</dbReference>
<evidence type="ECO:0000313" key="3">
    <source>
        <dbReference type="EMBL" id="MBD2772948.1"/>
    </source>
</evidence>
<sequence>MRSLLYPRSDRTPGTTAQTDAELRETIRQQAISQWHPAGSCRMGLDDLAAVDPELRVHNVEGLRVVDTSVMPSVVGCHSQAAVMMIAERASDLSEATY</sequence>
<dbReference type="GO" id="GO:0050660">
    <property type="term" value="F:flavin adenine dinucleotide binding"/>
    <property type="evidence" value="ECO:0007669"/>
    <property type="project" value="InterPro"/>
</dbReference>
<comment type="similarity">
    <text evidence="1">Belongs to the GMC oxidoreductase family.</text>
</comment>
<dbReference type="InterPro" id="IPR036188">
    <property type="entry name" value="FAD/NAD-bd_sf"/>
</dbReference>